<dbReference type="Proteomes" id="UP000017831">
    <property type="component" value="Unassembled WGS sequence"/>
</dbReference>
<sequence length="52" mass="5990">MKTFLNYLFVLCPSIVIYGCSNDDKDMVICPYPSFECENAKGDLIYDTENKQ</sequence>
<dbReference type="EMBL" id="AQHY01000006">
    <property type="protein sequence ID" value="EOA58003.1"/>
    <property type="molecule type" value="Genomic_DNA"/>
</dbReference>
<evidence type="ECO:0008006" key="3">
    <source>
        <dbReference type="Google" id="ProtNLM"/>
    </source>
</evidence>
<organism evidence="1 2">
    <name type="scientific">Phocaeicola massiliensis B84634 = Timone 84634 = DSM 17679 = JCM 13223</name>
    <dbReference type="NCBI Taxonomy" id="1121098"/>
    <lineage>
        <taxon>Bacteria</taxon>
        <taxon>Pseudomonadati</taxon>
        <taxon>Bacteroidota</taxon>
        <taxon>Bacteroidia</taxon>
        <taxon>Bacteroidales</taxon>
        <taxon>Bacteroidaceae</taxon>
        <taxon>Phocaeicola</taxon>
    </lineage>
</organism>
<accession>U6RS07</accession>
<gene>
    <name evidence="1" type="ORF">HMPREF1534_00379</name>
</gene>
<protein>
    <recommendedName>
        <fullName evidence="3">Lipoprotein</fullName>
    </recommendedName>
</protein>
<name>U6RS07_9BACT</name>
<proteinExistence type="predicted"/>
<comment type="caution">
    <text evidence="1">The sequence shown here is derived from an EMBL/GenBank/DDBJ whole genome shotgun (WGS) entry which is preliminary data.</text>
</comment>
<dbReference type="HOGENOM" id="CLU_3076794_0_0_10"/>
<keyword evidence="2" id="KW-1185">Reference proteome</keyword>
<evidence type="ECO:0000313" key="2">
    <source>
        <dbReference type="Proteomes" id="UP000017831"/>
    </source>
</evidence>
<reference evidence="1 2" key="1">
    <citation type="submission" date="2013-04" db="EMBL/GenBank/DDBJ databases">
        <title>The Genome Sequence of Bacteroides massiliensis DSM 17679.</title>
        <authorList>
            <consortium name="The Broad Institute Genomics Platform"/>
            <person name="Earl A."/>
            <person name="Ward D."/>
            <person name="Feldgarden M."/>
            <person name="Gevers D."/>
            <person name="Martens E."/>
            <person name="Fenner L."/>
            <person name="Roux V."/>
            <person name="Mallet M.N."/>
            <person name="Raoult D."/>
            <person name="Walker B."/>
            <person name="Young S."/>
            <person name="Zeng Q."/>
            <person name="Gargeya S."/>
            <person name="Fitzgerald M."/>
            <person name="Haas B."/>
            <person name="Abouelleil A."/>
            <person name="Allen A.W."/>
            <person name="Alvarado L."/>
            <person name="Arachchi H.M."/>
            <person name="Berlin A.M."/>
            <person name="Chapman S.B."/>
            <person name="Gainer-Dewar J."/>
            <person name="Goldberg J."/>
            <person name="Griggs A."/>
            <person name="Gujja S."/>
            <person name="Hansen M."/>
            <person name="Howarth C."/>
            <person name="Imamovic A."/>
            <person name="Ireland A."/>
            <person name="Larimer J."/>
            <person name="McCowan C."/>
            <person name="Murphy C."/>
            <person name="Pearson M."/>
            <person name="Poon T.W."/>
            <person name="Priest M."/>
            <person name="Roberts A."/>
            <person name="Saif S."/>
            <person name="Shea T."/>
            <person name="Sisk P."/>
            <person name="Sykes S."/>
            <person name="Wortman J."/>
            <person name="Nusbaum C."/>
            <person name="Birren B."/>
        </authorList>
    </citation>
    <scope>NUCLEOTIDE SEQUENCE [LARGE SCALE GENOMIC DNA]</scope>
    <source>
        <strain evidence="2">B84634 / Timone 84634 / DSM 17679 / JCM 13223</strain>
    </source>
</reference>
<dbReference type="PROSITE" id="PS51257">
    <property type="entry name" value="PROKAR_LIPOPROTEIN"/>
    <property type="match status" value="1"/>
</dbReference>
<evidence type="ECO:0000313" key="1">
    <source>
        <dbReference type="EMBL" id="EOA58003.1"/>
    </source>
</evidence>
<dbReference type="AlphaFoldDB" id="U6RS07"/>